<dbReference type="Pfam" id="PF00400">
    <property type="entry name" value="WD40"/>
    <property type="match status" value="3"/>
</dbReference>
<dbReference type="PROSITE" id="PS51649">
    <property type="entry name" value="NPH3"/>
    <property type="match status" value="1"/>
</dbReference>
<dbReference type="Pfam" id="PF03000">
    <property type="entry name" value="NPH3"/>
    <property type="match status" value="1"/>
</dbReference>
<evidence type="ECO:0000256" key="14">
    <source>
        <dbReference type="ARBA" id="ARBA00023254"/>
    </source>
</evidence>
<keyword evidence="6 19" id="KW-0853">WD repeat</keyword>
<sequence>MTAIPPPPPAGRELSNPPSDGISNLRFSNHSDHLLVSSWDKTVRLYDASANVLRGEFVHGGPVLDCCFHDDSSGFSVSVDNTVRRLVFNHNKEDILGKHDAPVRCVEYSYAAGQLITGSWDKTLKCWDPRGASGQEHTLVGTYPQPERVYSLSLVGNRLVVATAGRHVNVYDLRNMSQPEQRRESSLKYQTRCVRCYPNGTGYALSSVEGRVAMEFFDPSEASQAKKYAFKCHRKSEAGRDIVYPVNAIAFHPIYGTFATGGCDGYVNVWDGNNKKRLYQYSKYPTSIAALSFSRDGRLLAVASSYTFEEGDKPHEPDAIYVRSVNEIEVKPKPKIQRESGGFELGEDPSRNGAKKLFKHARTSYNSNNRATSKSCEVIFAVILLLGLRFEARCLFVKMKFMKLGSKPDSFQTDGNNVRYVVSELATDITVIVGDVKFYLHKFPLLSKSAHLQKLVTAGAGEPNDEVYIPEIPGGSAAFEICAKFCYGMTVTLNAYNVVAARCAAEYLGMHETIEKGNLAYKIDIFLSSSIFRSWKDSIIVLQTTKALMPLSEELKLVSNCLESIAVKASADVSNVDWSYTYNRNKLLDENDNNPNWNGVRNRSVPKDWWVEDLCELEIDVYKRVIASIKSKGIVLNDVIGEALKAYAYRYLPGFTKSVLRCGDLLKYQSAVATIVWLLPSEKGSVSSSFLSKLLKASIFLASGDETKDELVRLMGQQLEEATVSDLLLRAPEGEATTYDVDAVQKMVEIFLLQDHNTEIESLEEGNELEEPRGARILSDATKLMVAKLIDGYLAEIAKDRNLPSVKFIDLAEMVSGIARPSHDGLYRAIDMYLKEHPGISKSDKKRICKLIDCKKLSADACIHAVQNERLPLRMVVQVLFFEQVRASASSGSSTPDLPKGIKDLTSGSHGSSRSATTNPEEDWDAVAMAEELKALKGELASLRVANGRGGSERNGVGKNGIDKAALSKMKGMLKSKKLFTKLWSSKGGGYGENSSSDSSESLGSANQEEAKSTPSRNRRYSVS</sequence>
<proteinExistence type="inferred from homology"/>
<dbReference type="SMART" id="SM00320">
    <property type="entry name" value="WD40"/>
    <property type="match status" value="5"/>
</dbReference>
<accession>A0AAV6M7I1</accession>
<evidence type="ECO:0000313" key="25">
    <source>
        <dbReference type="Proteomes" id="UP000685013"/>
    </source>
</evidence>
<dbReference type="GO" id="GO:0007059">
    <property type="term" value="P:chromosome segregation"/>
    <property type="evidence" value="ECO:0007669"/>
    <property type="project" value="UniProtKB-KW"/>
</dbReference>
<feature type="region of interest" description="Disordered" evidence="21">
    <location>
        <begin position="889"/>
        <end position="922"/>
    </location>
</feature>
<dbReference type="GO" id="GO:0005819">
    <property type="term" value="C:spindle"/>
    <property type="evidence" value="ECO:0007669"/>
    <property type="project" value="UniProtKB-SubCell"/>
</dbReference>
<evidence type="ECO:0000256" key="16">
    <source>
        <dbReference type="ARBA" id="ARBA00023328"/>
    </source>
</evidence>
<evidence type="ECO:0000256" key="13">
    <source>
        <dbReference type="ARBA" id="ARBA00023242"/>
    </source>
</evidence>
<feature type="domain" description="BTB" evidence="22">
    <location>
        <begin position="427"/>
        <end position="495"/>
    </location>
</feature>
<dbReference type="GO" id="GO:0005634">
    <property type="term" value="C:nucleus"/>
    <property type="evidence" value="ECO:0007669"/>
    <property type="project" value="UniProtKB-SubCell"/>
</dbReference>
<comment type="similarity">
    <text evidence="17">Belongs to the WD repeat BUB3 family.</text>
</comment>
<reference evidence="24 25" key="1">
    <citation type="journal article" date="2021" name="Hortic Res">
        <title>The domestication of Cucurbita argyrosperma as revealed by the genome of its wild relative.</title>
        <authorList>
            <person name="Barrera-Redondo J."/>
            <person name="Sanchez-de la Vega G."/>
            <person name="Aguirre-Liguori J.A."/>
            <person name="Castellanos-Morales G."/>
            <person name="Gutierrez-Guerrero Y.T."/>
            <person name="Aguirre-Dugua X."/>
            <person name="Aguirre-Planter E."/>
            <person name="Tenaillon M.I."/>
            <person name="Lira-Saade R."/>
            <person name="Eguiarte L.E."/>
        </authorList>
    </citation>
    <scope>NUCLEOTIDE SEQUENCE [LARGE SCALE GENOMIC DNA]</scope>
    <source>
        <strain evidence="24">JBR-2021</strain>
    </source>
</reference>
<keyword evidence="10" id="KW-0833">Ubl conjugation pathway</keyword>
<feature type="non-terminal residue" evidence="24">
    <location>
        <position position="1"/>
    </location>
</feature>
<evidence type="ECO:0000256" key="4">
    <source>
        <dbReference type="ARBA" id="ARBA00004906"/>
    </source>
</evidence>
<evidence type="ECO:0000256" key="1">
    <source>
        <dbReference type="ARBA" id="ARBA00004123"/>
    </source>
</evidence>
<keyword evidence="16" id="KW-0137">Centromere</keyword>
<dbReference type="InterPro" id="IPR000210">
    <property type="entry name" value="BTB/POZ_dom"/>
</dbReference>
<evidence type="ECO:0000256" key="6">
    <source>
        <dbReference type="ARBA" id="ARBA00022574"/>
    </source>
</evidence>
<keyword evidence="5" id="KW-0158">Chromosome</keyword>
<keyword evidence="9" id="KW-0498">Mitosis</keyword>
<evidence type="ECO:0000256" key="7">
    <source>
        <dbReference type="ARBA" id="ARBA00022618"/>
    </source>
</evidence>
<dbReference type="EMBL" id="JAGKQH010000016">
    <property type="protein sequence ID" value="KAG6576922.1"/>
    <property type="molecule type" value="Genomic_DNA"/>
</dbReference>
<feature type="compositionally biased region" description="Polar residues" evidence="21">
    <location>
        <begin position="906"/>
        <end position="919"/>
    </location>
</feature>
<organism evidence="24 25">
    <name type="scientific">Cucurbita argyrosperma subsp. sororia</name>
    <dbReference type="NCBI Taxonomy" id="37648"/>
    <lineage>
        <taxon>Eukaryota</taxon>
        <taxon>Viridiplantae</taxon>
        <taxon>Streptophyta</taxon>
        <taxon>Embryophyta</taxon>
        <taxon>Tracheophyta</taxon>
        <taxon>Spermatophyta</taxon>
        <taxon>Magnoliopsida</taxon>
        <taxon>eudicotyledons</taxon>
        <taxon>Gunneridae</taxon>
        <taxon>Pentapetalae</taxon>
        <taxon>rosids</taxon>
        <taxon>fabids</taxon>
        <taxon>Cucurbitales</taxon>
        <taxon>Cucurbitaceae</taxon>
        <taxon>Cucurbiteae</taxon>
        <taxon>Cucurbita</taxon>
    </lineage>
</organism>
<dbReference type="GO" id="GO:0051321">
    <property type="term" value="P:meiotic cell cycle"/>
    <property type="evidence" value="ECO:0007669"/>
    <property type="project" value="UniProtKB-KW"/>
</dbReference>
<feature type="repeat" description="WD" evidence="19">
    <location>
        <begin position="246"/>
        <end position="280"/>
    </location>
</feature>
<feature type="region of interest" description="Disordered" evidence="21">
    <location>
        <begin position="987"/>
        <end position="1024"/>
    </location>
</feature>
<evidence type="ECO:0000256" key="12">
    <source>
        <dbReference type="ARBA" id="ARBA00022838"/>
    </source>
</evidence>
<protein>
    <submittedName>
        <fullName evidence="24">BTB/POZ domain-containing protein NPY2</fullName>
    </submittedName>
</protein>
<dbReference type="Pfam" id="PF00651">
    <property type="entry name" value="BTB"/>
    <property type="match status" value="1"/>
</dbReference>
<evidence type="ECO:0000256" key="18">
    <source>
        <dbReference type="ARBA" id="ARBA00060413"/>
    </source>
</evidence>
<keyword evidence="11" id="KW-0159">Chromosome partition</keyword>
<evidence type="ECO:0000256" key="20">
    <source>
        <dbReference type="PROSITE-ProRule" id="PRU00982"/>
    </source>
</evidence>
<keyword evidence="8" id="KW-0677">Repeat</keyword>
<feature type="repeat" description="WD" evidence="19">
    <location>
        <begin position="96"/>
        <end position="128"/>
    </location>
</feature>
<evidence type="ECO:0000256" key="3">
    <source>
        <dbReference type="ARBA" id="ARBA00004629"/>
    </source>
</evidence>
<evidence type="ECO:0000256" key="9">
    <source>
        <dbReference type="ARBA" id="ARBA00022776"/>
    </source>
</evidence>
<evidence type="ECO:0000313" key="24">
    <source>
        <dbReference type="EMBL" id="KAG6576922.1"/>
    </source>
</evidence>
<comment type="subcellular location">
    <subcellularLocation>
        <location evidence="3">Chromosome</location>
        <location evidence="3">Centromere</location>
        <location evidence="3">Kinetochore</location>
    </subcellularLocation>
    <subcellularLocation>
        <location evidence="18">Cytoplasm</location>
        <location evidence="18">Cytoskeleton</location>
        <location evidence="18">Phragmoplast</location>
    </subcellularLocation>
    <subcellularLocation>
        <location evidence="2">Cytoplasm</location>
        <location evidence="2">Cytoskeleton</location>
        <location evidence="2">Spindle</location>
    </subcellularLocation>
    <subcellularLocation>
        <location evidence="1">Nucleus</location>
    </subcellularLocation>
</comment>
<evidence type="ECO:0000259" key="23">
    <source>
        <dbReference type="PROSITE" id="PS51649"/>
    </source>
</evidence>
<dbReference type="PROSITE" id="PS50294">
    <property type="entry name" value="WD_REPEATS_REGION"/>
    <property type="match status" value="1"/>
</dbReference>
<dbReference type="PROSITE" id="PS50082">
    <property type="entry name" value="WD_REPEATS_2"/>
    <property type="match status" value="2"/>
</dbReference>
<comment type="caution">
    <text evidence="24">The sequence shown here is derived from an EMBL/GenBank/DDBJ whole genome shotgun (WGS) entry which is preliminary data.</text>
</comment>
<dbReference type="GO" id="GO:0009524">
    <property type="term" value="C:phragmoplast"/>
    <property type="evidence" value="ECO:0007669"/>
    <property type="project" value="UniProtKB-SubCell"/>
</dbReference>
<dbReference type="AlphaFoldDB" id="A0AAV6M7I1"/>
<evidence type="ECO:0000256" key="2">
    <source>
        <dbReference type="ARBA" id="ARBA00004186"/>
    </source>
</evidence>
<dbReference type="PANTHER" id="PTHR32370">
    <property type="entry name" value="OS12G0117600 PROTEIN"/>
    <property type="match status" value="1"/>
</dbReference>
<gene>
    <name evidence="24" type="primary">NPY2</name>
    <name evidence="24" type="ORF">SDJN03_24496</name>
</gene>
<evidence type="ECO:0000256" key="15">
    <source>
        <dbReference type="ARBA" id="ARBA00023306"/>
    </source>
</evidence>
<feature type="domain" description="NPH3" evidence="23">
    <location>
        <begin position="608"/>
        <end position="886"/>
    </location>
</feature>
<keyword evidence="25" id="KW-1185">Reference proteome</keyword>
<comment type="pathway">
    <text evidence="4">Protein modification; protein ubiquitination.</text>
</comment>
<keyword evidence="13" id="KW-0539">Nucleus</keyword>
<keyword evidence="12" id="KW-0995">Kinetochore</keyword>
<dbReference type="InterPro" id="IPR043454">
    <property type="entry name" value="NPH3/RPT2-like"/>
</dbReference>
<keyword evidence="15" id="KW-0131">Cell cycle</keyword>
<evidence type="ECO:0000256" key="17">
    <source>
        <dbReference type="ARBA" id="ARBA00037960"/>
    </source>
</evidence>
<evidence type="ECO:0000256" key="21">
    <source>
        <dbReference type="SAM" id="MobiDB-lite"/>
    </source>
</evidence>
<comment type="similarity">
    <text evidence="20">Belongs to the NPH3 family.</text>
</comment>
<evidence type="ECO:0000259" key="22">
    <source>
        <dbReference type="PROSITE" id="PS50097"/>
    </source>
</evidence>
<dbReference type="GO" id="GO:0051301">
    <property type="term" value="P:cell division"/>
    <property type="evidence" value="ECO:0007669"/>
    <property type="project" value="UniProtKB-KW"/>
</dbReference>
<name>A0AAV6M7I1_9ROSI</name>
<evidence type="ECO:0000256" key="19">
    <source>
        <dbReference type="PROSITE-ProRule" id="PRU00221"/>
    </source>
</evidence>
<feature type="compositionally biased region" description="Low complexity" evidence="21">
    <location>
        <begin position="993"/>
        <end position="1005"/>
    </location>
</feature>
<evidence type="ECO:0000256" key="8">
    <source>
        <dbReference type="ARBA" id="ARBA00022737"/>
    </source>
</evidence>
<evidence type="ECO:0000256" key="5">
    <source>
        <dbReference type="ARBA" id="ARBA00022454"/>
    </source>
</evidence>
<dbReference type="InterPro" id="IPR027356">
    <property type="entry name" value="NPH3_dom"/>
</dbReference>
<dbReference type="FunFam" id="2.130.10.10:FF:000047">
    <property type="entry name" value="Mitotic checkpoint protein bub3, putative"/>
    <property type="match status" value="1"/>
</dbReference>
<keyword evidence="14" id="KW-0469">Meiosis</keyword>
<dbReference type="GO" id="GO:0000776">
    <property type="term" value="C:kinetochore"/>
    <property type="evidence" value="ECO:0007669"/>
    <property type="project" value="UniProtKB-KW"/>
</dbReference>
<dbReference type="InterPro" id="IPR001680">
    <property type="entry name" value="WD40_rpt"/>
</dbReference>
<dbReference type="Proteomes" id="UP000685013">
    <property type="component" value="Chromosome 16"/>
</dbReference>
<dbReference type="PROSITE" id="PS50097">
    <property type="entry name" value="BTB"/>
    <property type="match status" value="1"/>
</dbReference>
<keyword evidence="7" id="KW-0132">Cell division</keyword>
<evidence type="ECO:0000256" key="11">
    <source>
        <dbReference type="ARBA" id="ARBA00022829"/>
    </source>
</evidence>
<evidence type="ECO:0000256" key="10">
    <source>
        <dbReference type="ARBA" id="ARBA00022786"/>
    </source>
</evidence>